<reference evidence="1 2" key="1">
    <citation type="submission" date="2016-07" db="EMBL/GenBank/DDBJ databases">
        <title>Draft genome of the white-rot fungus Obba rivulosa 3A-2.</title>
        <authorList>
            <consortium name="DOE Joint Genome Institute"/>
            <person name="Miettinen O."/>
            <person name="Riley R."/>
            <person name="Acob R."/>
            <person name="Barry K."/>
            <person name="Cullen D."/>
            <person name="De Vries R."/>
            <person name="Hainaut M."/>
            <person name="Hatakka A."/>
            <person name="Henrissat B."/>
            <person name="Hilden K."/>
            <person name="Kuo R."/>
            <person name="Labutti K."/>
            <person name="Lipzen A."/>
            <person name="Makela M.R."/>
            <person name="Sandor L."/>
            <person name="Spatafora J.W."/>
            <person name="Grigoriev I.V."/>
            <person name="Hibbett D.S."/>
        </authorList>
    </citation>
    <scope>NUCLEOTIDE SEQUENCE [LARGE SCALE GENOMIC DNA]</scope>
    <source>
        <strain evidence="1 2">3A-2</strain>
    </source>
</reference>
<dbReference type="Proteomes" id="UP000250043">
    <property type="component" value="Unassembled WGS sequence"/>
</dbReference>
<proteinExistence type="predicted"/>
<sequence>MALCGILNLYTGCDGDVRPSTPQRYVAGQRWPAVCLIESLQDVEYLFAASRLNREVPAAVADLQHLEHLELHLDAKAVEYFCSDPCDDSKVGQLLVVISSLTISGVDFEMPEEKLHVFLLRLNTMFFDVVEPSQGMKLCLEKCKFSSIHSFWGALARCPPFETLAISDVQFTSSYRANHANGEAILESPTQNQLQIPKFEIRISAGSQQQVESVEDILSARGASIEDLVLSIRGSFDHTETEAVATLFAHDDLHFLEITVDPPDDPAMTNHSFGAVVDVMVDRCESVLSLIDVDKTRCISFIFVVPAGFTPDAWVHIDARAEGLRTKGELAGIDVDMTFDAGV</sequence>
<protein>
    <submittedName>
        <fullName evidence="1">Uncharacterized protein</fullName>
    </submittedName>
</protein>
<organism evidence="1 2">
    <name type="scientific">Obba rivulosa</name>
    <dbReference type="NCBI Taxonomy" id="1052685"/>
    <lineage>
        <taxon>Eukaryota</taxon>
        <taxon>Fungi</taxon>
        <taxon>Dikarya</taxon>
        <taxon>Basidiomycota</taxon>
        <taxon>Agaricomycotina</taxon>
        <taxon>Agaricomycetes</taxon>
        <taxon>Polyporales</taxon>
        <taxon>Gelatoporiaceae</taxon>
        <taxon>Obba</taxon>
    </lineage>
</organism>
<keyword evidence="2" id="KW-1185">Reference proteome</keyword>
<accession>A0A8E2DPR6</accession>
<evidence type="ECO:0000313" key="2">
    <source>
        <dbReference type="Proteomes" id="UP000250043"/>
    </source>
</evidence>
<gene>
    <name evidence="1" type="ORF">OBBRIDRAFT_858930</name>
</gene>
<name>A0A8E2DPR6_9APHY</name>
<evidence type="ECO:0000313" key="1">
    <source>
        <dbReference type="EMBL" id="OCH93477.1"/>
    </source>
</evidence>
<dbReference type="AlphaFoldDB" id="A0A8E2DPR6"/>
<dbReference type="EMBL" id="KV722354">
    <property type="protein sequence ID" value="OCH93477.1"/>
    <property type="molecule type" value="Genomic_DNA"/>
</dbReference>